<keyword evidence="1" id="KW-1133">Transmembrane helix</keyword>
<sequence>MVKMAQKFGVKSIRDEEFELISALYLQVSIISQALIFVTRSRSWLFVERPGLLLLTAFFIVQLLDVTSAQLLVTDSDFGSPEFRKQLTDDTEL</sequence>
<organism evidence="2 3">
    <name type="scientific">Helianthus annuus</name>
    <name type="common">Common sunflower</name>
    <dbReference type="NCBI Taxonomy" id="4232"/>
    <lineage>
        <taxon>Eukaryota</taxon>
        <taxon>Viridiplantae</taxon>
        <taxon>Streptophyta</taxon>
        <taxon>Embryophyta</taxon>
        <taxon>Tracheophyta</taxon>
        <taxon>Spermatophyta</taxon>
        <taxon>Magnoliopsida</taxon>
        <taxon>eudicotyledons</taxon>
        <taxon>Gunneridae</taxon>
        <taxon>Pentapetalae</taxon>
        <taxon>asterids</taxon>
        <taxon>campanulids</taxon>
        <taxon>Asterales</taxon>
        <taxon>Asteraceae</taxon>
        <taxon>Asteroideae</taxon>
        <taxon>Heliantheae alliance</taxon>
        <taxon>Heliantheae</taxon>
        <taxon>Helianthus</taxon>
    </lineage>
</organism>
<evidence type="ECO:0000313" key="2">
    <source>
        <dbReference type="EMBL" id="KAF5782071.1"/>
    </source>
</evidence>
<name>A0A9K3HPR4_HELAN</name>
<reference evidence="2" key="2">
    <citation type="submission" date="2020-06" db="EMBL/GenBank/DDBJ databases">
        <title>Helianthus annuus Genome sequencing and assembly Release 2.</title>
        <authorList>
            <person name="Gouzy J."/>
            <person name="Langlade N."/>
            <person name="Munos S."/>
        </authorList>
    </citation>
    <scope>NUCLEOTIDE SEQUENCE</scope>
    <source>
        <tissue evidence="2">Leaves</tissue>
    </source>
</reference>
<protein>
    <submittedName>
        <fullName evidence="2">P-type H(+)-exporting transporter</fullName>
    </submittedName>
</protein>
<feature type="transmembrane region" description="Helical" evidence="1">
    <location>
        <begin position="20"/>
        <end position="39"/>
    </location>
</feature>
<feature type="transmembrane region" description="Helical" evidence="1">
    <location>
        <begin position="51"/>
        <end position="73"/>
    </location>
</feature>
<accession>A0A9K3HPR4</accession>
<evidence type="ECO:0000313" key="3">
    <source>
        <dbReference type="Proteomes" id="UP000215914"/>
    </source>
</evidence>
<keyword evidence="1" id="KW-0812">Transmembrane</keyword>
<keyword evidence="1" id="KW-0472">Membrane</keyword>
<reference evidence="2" key="1">
    <citation type="journal article" date="2017" name="Nature">
        <title>The sunflower genome provides insights into oil metabolism, flowering and Asterid evolution.</title>
        <authorList>
            <person name="Badouin H."/>
            <person name="Gouzy J."/>
            <person name="Grassa C.J."/>
            <person name="Murat F."/>
            <person name="Staton S.E."/>
            <person name="Cottret L."/>
            <person name="Lelandais-Briere C."/>
            <person name="Owens G.L."/>
            <person name="Carrere S."/>
            <person name="Mayjonade B."/>
            <person name="Legrand L."/>
            <person name="Gill N."/>
            <person name="Kane N.C."/>
            <person name="Bowers J.E."/>
            <person name="Hubner S."/>
            <person name="Bellec A."/>
            <person name="Berard A."/>
            <person name="Berges H."/>
            <person name="Blanchet N."/>
            <person name="Boniface M.C."/>
            <person name="Brunel D."/>
            <person name="Catrice O."/>
            <person name="Chaidir N."/>
            <person name="Claudel C."/>
            <person name="Donnadieu C."/>
            <person name="Faraut T."/>
            <person name="Fievet G."/>
            <person name="Helmstetter N."/>
            <person name="King M."/>
            <person name="Knapp S.J."/>
            <person name="Lai Z."/>
            <person name="Le Paslier M.C."/>
            <person name="Lippi Y."/>
            <person name="Lorenzon L."/>
            <person name="Mandel J.R."/>
            <person name="Marage G."/>
            <person name="Marchand G."/>
            <person name="Marquand E."/>
            <person name="Bret-Mestries E."/>
            <person name="Morien E."/>
            <person name="Nambeesan S."/>
            <person name="Nguyen T."/>
            <person name="Pegot-Espagnet P."/>
            <person name="Pouilly N."/>
            <person name="Raftis F."/>
            <person name="Sallet E."/>
            <person name="Schiex T."/>
            <person name="Thomas J."/>
            <person name="Vandecasteele C."/>
            <person name="Vares D."/>
            <person name="Vear F."/>
            <person name="Vautrin S."/>
            <person name="Crespi M."/>
            <person name="Mangin B."/>
            <person name="Burke J.M."/>
            <person name="Salse J."/>
            <person name="Munos S."/>
            <person name="Vincourt P."/>
            <person name="Rieseberg L.H."/>
            <person name="Langlade N.B."/>
        </authorList>
    </citation>
    <scope>NUCLEOTIDE SEQUENCE</scope>
    <source>
        <tissue evidence="2">Leaves</tissue>
    </source>
</reference>
<gene>
    <name evidence="2" type="ORF">HanXRQr2_Chr11g0491161</name>
</gene>
<keyword evidence="3" id="KW-1185">Reference proteome</keyword>
<dbReference type="Proteomes" id="UP000215914">
    <property type="component" value="Unassembled WGS sequence"/>
</dbReference>
<dbReference type="AlphaFoldDB" id="A0A9K3HPR4"/>
<proteinExistence type="predicted"/>
<evidence type="ECO:0000256" key="1">
    <source>
        <dbReference type="SAM" id="Phobius"/>
    </source>
</evidence>
<dbReference type="EMBL" id="MNCJ02000326">
    <property type="protein sequence ID" value="KAF5782071.1"/>
    <property type="molecule type" value="Genomic_DNA"/>
</dbReference>
<comment type="caution">
    <text evidence="2">The sequence shown here is derived from an EMBL/GenBank/DDBJ whole genome shotgun (WGS) entry which is preliminary data.</text>
</comment>
<dbReference type="Gene3D" id="1.20.1110.10">
    <property type="entry name" value="Calcium-transporting ATPase, transmembrane domain"/>
    <property type="match status" value="1"/>
</dbReference>
<dbReference type="Gramene" id="mRNA:HanXRQr2_Chr11g0491161">
    <property type="protein sequence ID" value="mRNA:HanXRQr2_Chr11g0491161"/>
    <property type="gene ID" value="HanXRQr2_Chr11g0491161"/>
</dbReference>